<evidence type="ECO:0000313" key="2">
    <source>
        <dbReference type="Proteomes" id="UP000790377"/>
    </source>
</evidence>
<reference evidence="1" key="1">
    <citation type="journal article" date="2021" name="New Phytol.">
        <title>Evolutionary innovations through gain and loss of genes in the ectomycorrhizal Boletales.</title>
        <authorList>
            <person name="Wu G."/>
            <person name="Miyauchi S."/>
            <person name="Morin E."/>
            <person name="Kuo A."/>
            <person name="Drula E."/>
            <person name="Varga T."/>
            <person name="Kohler A."/>
            <person name="Feng B."/>
            <person name="Cao Y."/>
            <person name="Lipzen A."/>
            <person name="Daum C."/>
            <person name="Hundley H."/>
            <person name="Pangilinan J."/>
            <person name="Johnson J."/>
            <person name="Barry K."/>
            <person name="LaButti K."/>
            <person name="Ng V."/>
            <person name="Ahrendt S."/>
            <person name="Min B."/>
            <person name="Choi I.G."/>
            <person name="Park H."/>
            <person name="Plett J.M."/>
            <person name="Magnuson J."/>
            <person name="Spatafora J.W."/>
            <person name="Nagy L.G."/>
            <person name="Henrissat B."/>
            <person name="Grigoriev I.V."/>
            <person name="Yang Z.L."/>
            <person name="Xu J."/>
            <person name="Martin F.M."/>
        </authorList>
    </citation>
    <scope>NUCLEOTIDE SEQUENCE</scope>
    <source>
        <strain evidence="1">ATCC 28755</strain>
    </source>
</reference>
<comment type="caution">
    <text evidence="1">The sequence shown here is derived from an EMBL/GenBank/DDBJ whole genome shotgun (WGS) entry which is preliminary data.</text>
</comment>
<dbReference type="EMBL" id="MU267620">
    <property type="protein sequence ID" value="KAH7913987.1"/>
    <property type="molecule type" value="Genomic_DNA"/>
</dbReference>
<organism evidence="1 2">
    <name type="scientific">Hygrophoropsis aurantiaca</name>
    <dbReference type="NCBI Taxonomy" id="72124"/>
    <lineage>
        <taxon>Eukaryota</taxon>
        <taxon>Fungi</taxon>
        <taxon>Dikarya</taxon>
        <taxon>Basidiomycota</taxon>
        <taxon>Agaricomycotina</taxon>
        <taxon>Agaricomycetes</taxon>
        <taxon>Agaricomycetidae</taxon>
        <taxon>Boletales</taxon>
        <taxon>Coniophorineae</taxon>
        <taxon>Hygrophoropsidaceae</taxon>
        <taxon>Hygrophoropsis</taxon>
    </lineage>
</organism>
<evidence type="ECO:0000313" key="1">
    <source>
        <dbReference type="EMBL" id="KAH7913987.1"/>
    </source>
</evidence>
<keyword evidence="2" id="KW-1185">Reference proteome</keyword>
<dbReference type="Proteomes" id="UP000790377">
    <property type="component" value="Unassembled WGS sequence"/>
</dbReference>
<accession>A0ACB8AL61</accession>
<sequence length="622" mass="67798">MAELRALLTSLSPSDTSSPSSGKLSPAQLQKLSSKIDELLGGSIDGSDSAKRNEKGELLNEEGLPIIDITEPLSQSVDAESPQPPLLIDTPDLVPLNQLPSLEQERRRRERDRILDLLEEEERAQLAKDEEEEEEQRRETLRKRKEAAKQEMERLRAAKEMQKKMGKALLRNIAEARDKEEKALKELNREDEVKAASSSLKPKKSVTFAAVEELPSDDDEQGAAGAGTKGNTLDWGDVAPARLRSSNRVSLPTKAQLERHPMKMQVVERYPASAPYLKDLASDKDSDDESDIASAASSASSPPSEPEDEDEEDDEIGDQEVLEDDLDWDSAKHQREVALEYYRKRLAVGADAAQAMISHTHDEDEWDQPEVPLDATLAGPRPKPPVSRFKADRIATSYNVSRSSASTSLGPSVIPASKQKSLQSAVRIGKLENDQLIGGEAGESGSEEEAMREVLEMLKSGQIQNAGPNFVPPASSECPAPSDSGSAFRPQMDDKQSAPPSVPPPLRAPKPSKFKLARKQHTVDVPPASDTPISAVDRSSPKIPISGIVERNVPNVSRQQAIPSIPTQGGVRQAGQPQGMPSMVVDSPSFPANDYSNQSRSGRPPVVMSMMVKEKAPINTRK</sequence>
<proteinExistence type="predicted"/>
<name>A0ACB8AL61_9AGAM</name>
<protein>
    <submittedName>
        <fullName evidence="1">Uncharacterized protein</fullName>
    </submittedName>
</protein>
<gene>
    <name evidence="1" type="ORF">BJ138DRAFT_1110916</name>
</gene>